<comment type="similarity">
    <text evidence="4">Belongs to the 3-hydroxyacyl-CoA dehydrogenase family.</text>
</comment>
<keyword evidence="6" id="KW-0442">Lipid degradation</keyword>
<dbReference type="InterPro" id="IPR036291">
    <property type="entry name" value="NAD(P)-bd_dom_sf"/>
</dbReference>
<evidence type="ECO:0000313" key="16">
    <source>
        <dbReference type="Proteomes" id="UP000271573"/>
    </source>
</evidence>
<evidence type="ECO:0000259" key="13">
    <source>
        <dbReference type="Pfam" id="PF00725"/>
    </source>
</evidence>
<dbReference type="Pfam" id="PF00378">
    <property type="entry name" value="ECH_1"/>
    <property type="match status" value="1"/>
</dbReference>
<evidence type="ECO:0000313" key="15">
    <source>
        <dbReference type="EMBL" id="BBH18512.1"/>
    </source>
</evidence>
<dbReference type="GO" id="GO:0006635">
    <property type="term" value="P:fatty acid beta-oxidation"/>
    <property type="evidence" value="ECO:0007669"/>
    <property type="project" value="UniProtKB-UniPathway"/>
</dbReference>
<evidence type="ECO:0000256" key="9">
    <source>
        <dbReference type="ARBA" id="ARBA00023098"/>
    </source>
</evidence>
<comment type="pathway">
    <text evidence="1">Lipid metabolism; fatty acid beta-oxidation.</text>
</comment>
<dbReference type="GO" id="GO:0016509">
    <property type="term" value="F:long-chain (3S)-3-hydroxyacyl-CoA dehydrogenase (NAD+) activity"/>
    <property type="evidence" value="ECO:0007669"/>
    <property type="project" value="TreeGrafter"/>
</dbReference>
<dbReference type="Pfam" id="PF02737">
    <property type="entry name" value="3HCDH_N"/>
    <property type="match status" value="1"/>
</dbReference>
<dbReference type="PANTHER" id="PTHR43612">
    <property type="entry name" value="TRIFUNCTIONAL ENZYME SUBUNIT ALPHA"/>
    <property type="match status" value="1"/>
</dbReference>
<dbReference type="InterPro" id="IPR006176">
    <property type="entry name" value="3-OHacyl-CoA_DH_NAD-bd"/>
</dbReference>
<evidence type="ECO:0000256" key="11">
    <source>
        <dbReference type="ARBA" id="ARBA00023268"/>
    </source>
</evidence>
<comment type="similarity">
    <text evidence="3">In the central section; belongs to the 3-hydroxyacyl-CoA dehydrogenase family.</text>
</comment>
<proteinExistence type="inferred from homology"/>
<dbReference type="EMBL" id="AP019307">
    <property type="protein sequence ID" value="BBH18512.1"/>
    <property type="molecule type" value="Genomic_DNA"/>
</dbReference>
<evidence type="ECO:0000256" key="10">
    <source>
        <dbReference type="ARBA" id="ARBA00023239"/>
    </source>
</evidence>
<dbReference type="Gene3D" id="3.40.50.720">
    <property type="entry name" value="NAD(P)-binding Rossmann-like Domain"/>
    <property type="match status" value="1"/>
</dbReference>
<dbReference type="UniPathway" id="UPA00659"/>
<dbReference type="SUPFAM" id="SSF52096">
    <property type="entry name" value="ClpP/crotonase"/>
    <property type="match status" value="1"/>
</dbReference>
<evidence type="ECO:0000259" key="14">
    <source>
        <dbReference type="Pfam" id="PF02737"/>
    </source>
</evidence>
<dbReference type="Gene3D" id="1.10.1040.50">
    <property type="match status" value="1"/>
</dbReference>
<dbReference type="SUPFAM" id="SSF51735">
    <property type="entry name" value="NAD(P)-binding Rossmann-fold domains"/>
    <property type="match status" value="1"/>
</dbReference>
<dbReference type="Gene3D" id="3.90.226.10">
    <property type="entry name" value="2-enoyl-CoA Hydratase, Chain A, domain 1"/>
    <property type="match status" value="1"/>
</dbReference>
<dbReference type="CDD" id="cd06558">
    <property type="entry name" value="crotonase-like"/>
    <property type="match status" value="1"/>
</dbReference>
<keyword evidence="16" id="KW-1185">Reference proteome</keyword>
<evidence type="ECO:0000256" key="8">
    <source>
        <dbReference type="ARBA" id="ARBA00023027"/>
    </source>
</evidence>
<dbReference type="InterPro" id="IPR006108">
    <property type="entry name" value="3HC_DH_C"/>
</dbReference>
<keyword evidence="5" id="KW-0276">Fatty acid metabolism</keyword>
<evidence type="ECO:0000256" key="6">
    <source>
        <dbReference type="ARBA" id="ARBA00022963"/>
    </source>
</evidence>
<evidence type="ECO:0000256" key="3">
    <source>
        <dbReference type="ARBA" id="ARBA00007005"/>
    </source>
</evidence>
<sequence>MNDTAMTSVVRYDVGADKIATITFDDPSSAANTMSARFKQDFADVLDRLAADVADGSVLGAIVASAKDSFFAGGNVKALLEVGPADAERLYNDSLALKATLRRMETIGVPVVSAINGAALGGGYELCLATHHRIAVEDRKVQIGLPEVTLGLLAGAGGVVRTVRKFGVFKAINEILTTGTRFTVAAALDKGLIDEVVGSQDDLLPAARAWLLAHAGDADASVQPWDRPGYRIPGGAATDRAISSMLPGVPGNVRKAAKGVPYPAPRAIISAAVEGAQVDFAGAEQIEARYFVNLATGQVAKAMIQAFFFDMQRASGGGDRPAGYETRPVTKLAVLGAGMMGAGIAYASASAGIEVVLKDVTLEAAERGKAYSEKLLAKAQERGKITAEKAAQVLGRITPTADVDALVGCDGVVEAVFEDAELKKKLFAEIEGVVAPDALLGSNTSTLPITDLAEGVSRQSDFIGMHFFSPADKMPIVEVIRGAKTTDETLARTIDFVLQIRKIPIVVNDSRGFYTSRIIGVRINEGLAMIAEGVAPWTVERATLQAGYPVGALQLCDELNLELMAKVAAANKAGAEAEGRAWVEKPGAAVVPAMVAAGRAGRLRGAGFYDYDDAGVRQGIWVGLSDLFPVAAAQVSFRDAQDRLLFAEALEAAKCFEEGVIESAAAANIGAIMAIGFPGITGGPATFMTNYEGGLAGFVARADLLADAYGERFRASDWLRAKAASGEGFPA</sequence>
<keyword evidence="8" id="KW-0520">NAD</keyword>
<keyword evidence="10" id="KW-0456">Lyase</keyword>
<gene>
    <name evidence="15" type="ORF">Back2_27990</name>
</gene>
<keyword evidence="11" id="KW-0511">Multifunctional enzyme</keyword>
<comment type="pathway">
    <text evidence="2">Lipid metabolism; butanoate metabolism.</text>
</comment>
<comment type="catalytic activity">
    <reaction evidence="12">
        <text>a (3S)-3-hydroxyacyl-CoA + NAD(+) = a 3-oxoacyl-CoA + NADH + H(+)</text>
        <dbReference type="Rhea" id="RHEA:22432"/>
        <dbReference type="ChEBI" id="CHEBI:15378"/>
        <dbReference type="ChEBI" id="CHEBI:57318"/>
        <dbReference type="ChEBI" id="CHEBI:57540"/>
        <dbReference type="ChEBI" id="CHEBI:57945"/>
        <dbReference type="ChEBI" id="CHEBI:90726"/>
        <dbReference type="EC" id="1.1.1.35"/>
    </reaction>
</comment>
<dbReference type="InterPro" id="IPR001753">
    <property type="entry name" value="Enoyl-CoA_hydra/iso"/>
</dbReference>
<keyword evidence="7" id="KW-0560">Oxidoreductase</keyword>
<evidence type="ECO:0000256" key="7">
    <source>
        <dbReference type="ARBA" id="ARBA00023002"/>
    </source>
</evidence>
<feature type="domain" description="3-hydroxyacyl-CoA dehydrogenase C-terminal" evidence="13">
    <location>
        <begin position="512"/>
        <end position="611"/>
    </location>
</feature>
<feature type="domain" description="3-hydroxyacyl-CoA dehydrogenase NAD binding" evidence="14">
    <location>
        <begin position="331"/>
        <end position="509"/>
    </location>
</feature>
<evidence type="ECO:0000256" key="12">
    <source>
        <dbReference type="ARBA" id="ARBA00049556"/>
    </source>
</evidence>
<evidence type="ECO:0000256" key="2">
    <source>
        <dbReference type="ARBA" id="ARBA00005086"/>
    </source>
</evidence>
<protein>
    <submittedName>
        <fullName evidence="15">3-hydroxyacyl-CoA dehydrogenase</fullName>
    </submittedName>
</protein>
<organism evidence="15 16">
    <name type="scientific">Nocardioides baekrokdamisoli</name>
    <dbReference type="NCBI Taxonomy" id="1804624"/>
    <lineage>
        <taxon>Bacteria</taxon>
        <taxon>Bacillati</taxon>
        <taxon>Actinomycetota</taxon>
        <taxon>Actinomycetes</taxon>
        <taxon>Propionibacteriales</taxon>
        <taxon>Nocardioidaceae</taxon>
        <taxon>Nocardioides</taxon>
    </lineage>
</organism>
<dbReference type="InterPro" id="IPR050136">
    <property type="entry name" value="FA_oxidation_alpha_subunit"/>
</dbReference>
<dbReference type="InterPro" id="IPR008927">
    <property type="entry name" value="6-PGluconate_DH-like_C_sf"/>
</dbReference>
<dbReference type="InterPro" id="IPR029045">
    <property type="entry name" value="ClpP/crotonase-like_dom_sf"/>
</dbReference>
<evidence type="ECO:0000256" key="5">
    <source>
        <dbReference type="ARBA" id="ARBA00022832"/>
    </source>
</evidence>
<accession>A0A3G9IK18</accession>
<name>A0A3G9IK18_9ACTN</name>
<dbReference type="SUPFAM" id="SSF48179">
    <property type="entry name" value="6-phosphogluconate dehydrogenase C-terminal domain-like"/>
    <property type="match status" value="2"/>
</dbReference>
<dbReference type="KEGG" id="nbe:Back2_27990"/>
<evidence type="ECO:0000256" key="4">
    <source>
        <dbReference type="ARBA" id="ARBA00009463"/>
    </source>
</evidence>
<evidence type="ECO:0000256" key="1">
    <source>
        <dbReference type="ARBA" id="ARBA00005005"/>
    </source>
</evidence>
<keyword evidence="9" id="KW-0443">Lipid metabolism</keyword>
<dbReference type="FunFam" id="3.40.50.720:FF:000009">
    <property type="entry name" value="Fatty oxidation complex, alpha subunit"/>
    <property type="match status" value="1"/>
</dbReference>
<dbReference type="PANTHER" id="PTHR43612:SF3">
    <property type="entry name" value="TRIFUNCTIONAL ENZYME SUBUNIT ALPHA, MITOCHONDRIAL"/>
    <property type="match status" value="1"/>
</dbReference>
<dbReference type="GO" id="GO:0070403">
    <property type="term" value="F:NAD+ binding"/>
    <property type="evidence" value="ECO:0007669"/>
    <property type="project" value="InterPro"/>
</dbReference>
<dbReference type="Proteomes" id="UP000271573">
    <property type="component" value="Chromosome"/>
</dbReference>
<dbReference type="GO" id="GO:0004300">
    <property type="term" value="F:enoyl-CoA hydratase activity"/>
    <property type="evidence" value="ECO:0007669"/>
    <property type="project" value="TreeGrafter"/>
</dbReference>
<dbReference type="AlphaFoldDB" id="A0A3G9IK18"/>
<dbReference type="RefSeq" id="WP_231998758.1">
    <property type="nucleotide sequence ID" value="NZ_AP019307.1"/>
</dbReference>
<dbReference type="Pfam" id="PF00725">
    <property type="entry name" value="3HCDH"/>
    <property type="match status" value="1"/>
</dbReference>
<reference evidence="15 16" key="1">
    <citation type="submission" date="2018-11" db="EMBL/GenBank/DDBJ databases">
        <title>Complete genome sequence of Nocardioides baekrokdamisoli strain KCTC 39748.</title>
        <authorList>
            <person name="Kang S.W."/>
            <person name="Lee K.C."/>
            <person name="Kim K.K."/>
            <person name="Kim J.S."/>
            <person name="Kim D.S."/>
            <person name="Ko S.H."/>
            <person name="Yang S.H."/>
            <person name="Shin Y.K."/>
            <person name="Lee J.S."/>
        </authorList>
    </citation>
    <scope>NUCLEOTIDE SEQUENCE [LARGE SCALE GENOMIC DNA]</scope>
    <source>
        <strain evidence="15 16">KCTC 39748</strain>
    </source>
</reference>